<comment type="subcellular location">
    <subcellularLocation>
        <location evidence="2">Cell membrane</location>
        <topology evidence="2">Multi-pass membrane protein</topology>
    </subcellularLocation>
</comment>
<feature type="transmembrane region" description="Helical" evidence="13">
    <location>
        <begin position="134"/>
        <end position="153"/>
    </location>
</feature>
<dbReference type="EMBL" id="FNKE01000001">
    <property type="protein sequence ID" value="SDQ20022.1"/>
    <property type="molecule type" value="Genomic_DNA"/>
</dbReference>
<evidence type="ECO:0000313" key="15">
    <source>
        <dbReference type="Proteomes" id="UP000182870"/>
    </source>
</evidence>
<dbReference type="GO" id="GO:0042910">
    <property type="term" value="F:xenobiotic transmembrane transporter activity"/>
    <property type="evidence" value="ECO:0007669"/>
    <property type="project" value="InterPro"/>
</dbReference>
<dbReference type="PANTHER" id="PTHR43298">
    <property type="entry name" value="MULTIDRUG RESISTANCE PROTEIN NORM-RELATED"/>
    <property type="match status" value="1"/>
</dbReference>
<evidence type="ECO:0000256" key="12">
    <source>
        <dbReference type="ARBA" id="ARBA00031636"/>
    </source>
</evidence>
<keyword evidence="10" id="KW-0406">Ion transport</keyword>
<evidence type="ECO:0000256" key="10">
    <source>
        <dbReference type="ARBA" id="ARBA00023065"/>
    </source>
</evidence>
<comment type="similarity">
    <text evidence="3">Belongs to the multi antimicrobial extrusion (MATE) (TC 2.A.66.1) family.</text>
</comment>
<dbReference type="RefSeq" id="WP_074560629.1">
    <property type="nucleotide sequence ID" value="NZ_FNKE01000001.1"/>
</dbReference>
<dbReference type="PIRSF" id="PIRSF006603">
    <property type="entry name" value="DinF"/>
    <property type="match status" value="1"/>
</dbReference>
<dbReference type="GO" id="GO:0015297">
    <property type="term" value="F:antiporter activity"/>
    <property type="evidence" value="ECO:0007669"/>
    <property type="project" value="UniProtKB-KW"/>
</dbReference>
<feature type="transmembrane region" description="Helical" evidence="13">
    <location>
        <begin position="311"/>
        <end position="335"/>
    </location>
</feature>
<dbReference type="InterPro" id="IPR002528">
    <property type="entry name" value="MATE_fam"/>
</dbReference>
<dbReference type="PANTHER" id="PTHR43298:SF2">
    <property type="entry name" value="FMN_FAD EXPORTER YEEO-RELATED"/>
    <property type="match status" value="1"/>
</dbReference>
<dbReference type="Pfam" id="PF01554">
    <property type="entry name" value="MatE"/>
    <property type="match status" value="2"/>
</dbReference>
<protein>
    <recommendedName>
        <fullName evidence="4">Probable multidrug resistance protein NorM</fullName>
    </recommendedName>
    <alternativeName>
        <fullName evidence="12">Multidrug-efflux transporter</fullName>
    </alternativeName>
</protein>
<dbReference type="CDD" id="cd13138">
    <property type="entry name" value="MATE_yoeA_like"/>
    <property type="match status" value="1"/>
</dbReference>
<keyword evidence="9 13" id="KW-1133">Transmembrane helix</keyword>
<feature type="transmembrane region" description="Helical" evidence="13">
    <location>
        <begin position="355"/>
        <end position="376"/>
    </location>
</feature>
<evidence type="ECO:0000256" key="6">
    <source>
        <dbReference type="ARBA" id="ARBA00022449"/>
    </source>
</evidence>
<evidence type="ECO:0000256" key="5">
    <source>
        <dbReference type="ARBA" id="ARBA00022448"/>
    </source>
</evidence>
<feature type="transmembrane region" description="Helical" evidence="13">
    <location>
        <begin position="383"/>
        <end position="405"/>
    </location>
</feature>
<keyword evidence="6" id="KW-0050">Antiport</keyword>
<gene>
    <name evidence="14" type="ORF">SAMN05216392_0930</name>
</gene>
<dbReference type="Proteomes" id="UP000182870">
    <property type="component" value="Unassembled WGS sequence"/>
</dbReference>
<evidence type="ECO:0000256" key="2">
    <source>
        <dbReference type="ARBA" id="ARBA00004651"/>
    </source>
</evidence>
<dbReference type="NCBIfam" id="TIGR00797">
    <property type="entry name" value="matE"/>
    <property type="match status" value="1"/>
</dbReference>
<reference evidence="14 15" key="1">
    <citation type="submission" date="2016-10" db="EMBL/GenBank/DDBJ databases">
        <authorList>
            <person name="de Groot N.N."/>
        </authorList>
    </citation>
    <scope>NUCLEOTIDE SEQUENCE [LARGE SCALE GENOMIC DNA]</scope>
    <source>
        <strain evidence="14 15">Sb05</strain>
    </source>
</reference>
<feature type="transmembrane region" description="Helical" evidence="13">
    <location>
        <begin position="61"/>
        <end position="80"/>
    </location>
</feature>
<organism evidence="14 15">
    <name type="scientific">Streptococcus equinus</name>
    <name type="common">Streptococcus bovis</name>
    <dbReference type="NCBI Taxonomy" id="1335"/>
    <lineage>
        <taxon>Bacteria</taxon>
        <taxon>Bacillati</taxon>
        <taxon>Bacillota</taxon>
        <taxon>Bacilli</taxon>
        <taxon>Lactobacillales</taxon>
        <taxon>Streptococcaceae</taxon>
        <taxon>Streptococcus</taxon>
    </lineage>
</organism>
<feature type="transmembrane region" description="Helical" evidence="13">
    <location>
        <begin position="411"/>
        <end position="437"/>
    </location>
</feature>
<sequence>MSISLTKGPILKSLFGFAIPVLLTLLLQALYGAADLIVVGQFAKAIDVSAVATGSQLLQTVTTAVIGLAMGITIAVGRLIGQNQKEKAGQYIGAACTLFLVLSFFLVLLLTIYSSDLAKLLHSPTSAVHATQKYIFICGCGAIFIVAYNLLGAIFRGIGDSTTPFITVLIACIINIIADIFFVAVLNLGSSGAALATVLSQAISVITSLLIIKKKDLPFHFTRSFLQIDKHIWKILLKLGAPVATQDLLVSLSFLFIQATANNLGIVASGGVGIAEKVCVFIMLIPSAYMQSMSAFVAQNIGAKQKNRANLALKYGILSSLIVGFVMAILTFTHGDTMSSIFSKNMELIKSSHDYLKSYAIDCMIISVVFCFVGYFNGLGKTFFVMLQGIIGAFFIRIPVVYFMSLLPQKSLFYIGLGTPISSTVQLILCLLFFLLINHKEYKKIKA</sequence>
<dbReference type="OrthoDB" id="9776324at2"/>
<keyword evidence="5" id="KW-0813">Transport</keyword>
<evidence type="ECO:0000313" key="14">
    <source>
        <dbReference type="EMBL" id="SDQ20022.1"/>
    </source>
</evidence>
<dbReference type="InterPro" id="IPR050222">
    <property type="entry name" value="MATE_MdtK"/>
</dbReference>
<evidence type="ECO:0000256" key="11">
    <source>
        <dbReference type="ARBA" id="ARBA00023136"/>
    </source>
</evidence>
<feature type="transmembrane region" description="Helical" evidence="13">
    <location>
        <begin position="92"/>
        <end position="114"/>
    </location>
</feature>
<dbReference type="GO" id="GO:0005886">
    <property type="term" value="C:plasma membrane"/>
    <property type="evidence" value="ECO:0007669"/>
    <property type="project" value="UniProtKB-SubCell"/>
</dbReference>
<evidence type="ECO:0000256" key="9">
    <source>
        <dbReference type="ARBA" id="ARBA00022989"/>
    </source>
</evidence>
<dbReference type="InterPro" id="IPR048279">
    <property type="entry name" value="MdtK-like"/>
</dbReference>
<evidence type="ECO:0000256" key="8">
    <source>
        <dbReference type="ARBA" id="ARBA00022692"/>
    </source>
</evidence>
<feature type="transmembrane region" description="Helical" evidence="13">
    <location>
        <begin position="165"/>
        <end position="186"/>
    </location>
</feature>
<evidence type="ECO:0000256" key="3">
    <source>
        <dbReference type="ARBA" id="ARBA00010199"/>
    </source>
</evidence>
<keyword evidence="11 13" id="KW-0472">Membrane</keyword>
<comment type="function">
    <text evidence="1">Multidrug efflux pump.</text>
</comment>
<evidence type="ECO:0000256" key="7">
    <source>
        <dbReference type="ARBA" id="ARBA00022475"/>
    </source>
</evidence>
<feature type="transmembrane region" description="Helical" evidence="13">
    <location>
        <begin position="263"/>
        <end position="290"/>
    </location>
</feature>
<evidence type="ECO:0000256" key="4">
    <source>
        <dbReference type="ARBA" id="ARBA00020268"/>
    </source>
</evidence>
<proteinExistence type="inferred from homology"/>
<feature type="transmembrane region" description="Helical" evidence="13">
    <location>
        <begin position="232"/>
        <end position="257"/>
    </location>
</feature>
<dbReference type="GO" id="GO:0006811">
    <property type="term" value="P:monoatomic ion transport"/>
    <property type="evidence" value="ECO:0007669"/>
    <property type="project" value="UniProtKB-KW"/>
</dbReference>
<dbReference type="AlphaFoldDB" id="A0A1H0YXU9"/>
<evidence type="ECO:0000256" key="1">
    <source>
        <dbReference type="ARBA" id="ARBA00003408"/>
    </source>
</evidence>
<feature type="transmembrane region" description="Helical" evidence="13">
    <location>
        <begin position="192"/>
        <end position="212"/>
    </location>
</feature>
<evidence type="ECO:0000256" key="13">
    <source>
        <dbReference type="SAM" id="Phobius"/>
    </source>
</evidence>
<accession>A0A1H0YXU9</accession>
<name>A0A1H0YXU9_STREI</name>
<keyword evidence="8 13" id="KW-0812">Transmembrane</keyword>
<keyword evidence="7" id="KW-1003">Cell membrane</keyword>